<evidence type="ECO:0000313" key="2">
    <source>
        <dbReference type="Proteomes" id="UP000305778"/>
    </source>
</evidence>
<accession>A0A4V5MW71</accession>
<keyword evidence="2" id="KW-1185">Reference proteome</keyword>
<sequence>MPYEIDLTDEVADDYQQMPAWAQRSFEMALDDAADDPHLLPTFLPSLPSSRVLEFAGGRGSCMVEIAEEDKRLIVRYLNPPR</sequence>
<dbReference type="AlphaFoldDB" id="A0A4V5MW71"/>
<dbReference type="OrthoDB" id="4329466at2"/>
<dbReference type="RefSeq" id="WP_136731245.1">
    <property type="nucleotide sequence ID" value="NZ_SUMC01000203.1"/>
</dbReference>
<reference evidence="1 2" key="1">
    <citation type="submission" date="2019-04" db="EMBL/GenBank/DDBJ databases">
        <title>Streptomyces oryziradicis sp. nov., a novel actinomycete isolated from rhizosphere soil of rice (Oryza sativa L.).</title>
        <authorList>
            <person name="Li C."/>
        </authorList>
    </citation>
    <scope>NUCLEOTIDE SEQUENCE [LARGE SCALE GENOMIC DNA]</scope>
    <source>
        <strain evidence="1 2">NEAU-C40</strain>
    </source>
</reference>
<protein>
    <submittedName>
        <fullName evidence="1">Uncharacterized protein</fullName>
    </submittedName>
</protein>
<organism evidence="1 2">
    <name type="scientific">Actinacidiphila oryziradicis</name>
    <dbReference type="NCBI Taxonomy" id="2571141"/>
    <lineage>
        <taxon>Bacteria</taxon>
        <taxon>Bacillati</taxon>
        <taxon>Actinomycetota</taxon>
        <taxon>Actinomycetes</taxon>
        <taxon>Kitasatosporales</taxon>
        <taxon>Streptomycetaceae</taxon>
        <taxon>Actinacidiphila</taxon>
    </lineage>
</organism>
<evidence type="ECO:0000313" key="1">
    <source>
        <dbReference type="EMBL" id="TJZ94748.1"/>
    </source>
</evidence>
<gene>
    <name evidence="1" type="ORF">FCI23_53070</name>
</gene>
<dbReference type="Proteomes" id="UP000305778">
    <property type="component" value="Unassembled WGS sequence"/>
</dbReference>
<dbReference type="EMBL" id="SUMC01000203">
    <property type="protein sequence ID" value="TJZ94748.1"/>
    <property type="molecule type" value="Genomic_DNA"/>
</dbReference>
<proteinExistence type="predicted"/>
<name>A0A4V5MW71_9ACTN</name>
<comment type="caution">
    <text evidence="1">The sequence shown here is derived from an EMBL/GenBank/DDBJ whole genome shotgun (WGS) entry which is preliminary data.</text>
</comment>